<dbReference type="Pfam" id="PF00005">
    <property type="entry name" value="ABC_tran"/>
    <property type="match status" value="1"/>
</dbReference>
<accession>D3Q251</accession>
<gene>
    <name evidence="5" type="ordered locus">Snas_2228</name>
</gene>
<evidence type="ECO:0000256" key="2">
    <source>
        <dbReference type="ARBA" id="ARBA00022741"/>
    </source>
</evidence>
<dbReference type="EMBL" id="CP001778">
    <property type="protein sequence ID" value="ADD41918.1"/>
    <property type="molecule type" value="Genomic_DNA"/>
</dbReference>
<keyword evidence="6" id="KW-1185">Reference proteome</keyword>
<dbReference type="HOGENOM" id="CLU_000604_1_2_11"/>
<dbReference type="STRING" id="446470.Snas_2228"/>
<dbReference type="AlphaFoldDB" id="D3Q251"/>
<reference evidence="5 6" key="1">
    <citation type="journal article" date="2009" name="Stand. Genomic Sci.">
        <title>Complete genome sequence of Stackebrandtia nassauensis type strain (LLR-40K-21).</title>
        <authorList>
            <person name="Munk C."/>
            <person name="Lapidus A."/>
            <person name="Copeland A."/>
            <person name="Jando M."/>
            <person name="Mayilraj S."/>
            <person name="Glavina Del Rio T."/>
            <person name="Nolan M."/>
            <person name="Chen F."/>
            <person name="Lucas S."/>
            <person name="Tice H."/>
            <person name="Cheng J.F."/>
            <person name="Han C."/>
            <person name="Detter J.C."/>
            <person name="Bruce D."/>
            <person name="Goodwin L."/>
            <person name="Chain P."/>
            <person name="Pitluck S."/>
            <person name="Goker M."/>
            <person name="Ovchinikova G."/>
            <person name="Pati A."/>
            <person name="Ivanova N."/>
            <person name="Mavromatis K."/>
            <person name="Chen A."/>
            <person name="Palaniappan K."/>
            <person name="Land M."/>
            <person name="Hauser L."/>
            <person name="Chang Y.J."/>
            <person name="Jeffries C.D."/>
            <person name="Bristow J."/>
            <person name="Eisen J.A."/>
            <person name="Markowitz V."/>
            <person name="Hugenholtz P."/>
            <person name="Kyrpides N.C."/>
            <person name="Klenk H.P."/>
        </authorList>
    </citation>
    <scope>NUCLEOTIDE SEQUENCE [LARGE SCALE GENOMIC DNA]</scope>
    <source>
        <strain evidence="6">DSM 44728 / CIP 108903 / NRRL B-16338 / NBRC 102104 / LLR-40K-21</strain>
    </source>
</reference>
<dbReference type="InterPro" id="IPR017871">
    <property type="entry name" value="ABC_transporter-like_CS"/>
</dbReference>
<dbReference type="KEGG" id="sna:Snas_2228"/>
<feature type="domain" description="ABC transporter" evidence="4">
    <location>
        <begin position="6"/>
        <end position="230"/>
    </location>
</feature>
<dbReference type="InterPro" id="IPR003593">
    <property type="entry name" value="AAA+_ATPase"/>
</dbReference>
<dbReference type="GO" id="GO:0016887">
    <property type="term" value="F:ATP hydrolysis activity"/>
    <property type="evidence" value="ECO:0007669"/>
    <property type="project" value="InterPro"/>
</dbReference>
<dbReference type="eggNOG" id="COG1131">
    <property type="taxonomic scope" value="Bacteria"/>
</dbReference>
<dbReference type="InterPro" id="IPR051782">
    <property type="entry name" value="ABC_Transporter_VariousFunc"/>
</dbReference>
<evidence type="ECO:0000259" key="4">
    <source>
        <dbReference type="PROSITE" id="PS50893"/>
    </source>
</evidence>
<keyword evidence="2" id="KW-0547">Nucleotide-binding</keyword>
<evidence type="ECO:0000256" key="3">
    <source>
        <dbReference type="ARBA" id="ARBA00022840"/>
    </source>
</evidence>
<proteinExistence type="predicted"/>
<dbReference type="InterPro" id="IPR003439">
    <property type="entry name" value="ABC_transporter-like_ATP-bd"/>
</dbReference>
<dbReference type="SUPFAM" id="SSF52540">
    <property type="entry name" value="P-loop containing nucleoside triphosphate hydrolases"/>
    <property type="match status" value="1"/>
</dbReference>
<name>D3Q251_STANL</name>
<protein>
    <submittedName>
        <fullName evidence="5">ABC transporter related protein</fullName>
    </submittedName>
</protein>
<dbReference type="OrthoDB" id="9804819at2"/>
<dbReference type="CDD" id="cd03230">
    <property type="entry name" value="ABC_DR_subfamily_A"/>
    <property type="match status" value="1"/>
</dbReference>
<keyword evidence="1" id="KW-0813">Transport</keyword>
<evidence type="ECO:0000313" key="6">
    <source>
        <dbReference type="Proteomes" id="UP000000844"/>
    </source>
</evidence>
<dbReference type="GO" id="GO:0005524">
    <property type="term" value="F:ATP binding"/>
    <property type="evidence" value="ECO:0007669"/>
    <property type="project" value="UniProtKB-KW"/>
</dbReference>
<dbReference type="RefSeq" id="WP_013017489.1">
    <property type="nucleotide sequence ID" value="NC_013947.1"/>
</dbReference>
<dbReference type="Proteomes" id="UP000000844">
    <property type="component" value="Chromosome"/>
</dbReference>
<dbReference type="PANTHER" id="PTHR42939">
    <property type="entry name" value="ABC TRANSPORTER ATP-BINDING PROTEIN ALBC-RELATED"/>
    <property type="match status" value="1"/>
</dbReference>
<dbReference type="PANTHER" id="PTHR42939:SF1">
    <property type="entry name" value="ABC TRANSPORTER ATP-BINDING PROTEIN ALBC-RELATED"/>
    <property type="match status" value="1"/>
</dbReference>
<keyword evidence="3" id="KW-0067">ATP-binding</keyword>
<dbReference type="SMART" id="SM00382">
    <property type="entry name" value="AAA"/>
    <property type="match status" value="1"/>
</dbReference>
<dbReference type="PROSITE" id="PS00211">
    <property type="entry name" value="ABC_TRANSPORTER_1"/>
    <property type="match status" value="1"/>
</dbReference>
<dbReference type="InterPro" id="IPR027417">
    <property type="entry name" value="P-loop_NTPase"/>
</dbReference>
<organism evidence="5 6">
    <name type="scientific">Stackebrandtia nassauensis (strain DSM 44728 / CIP 108903 / NRRL B-16338 / NBRC 102104 / LLR-40K-21)</name>
    <dbReference type="NCBI Taxonomy" id="446470"/>
    <lineage>
        <taxon>Bacteria</taxon>
        <taxon>Bacillati</taxon>
        <taxon>Actinomycetota</taxon>
        <taxon>Actinomycetes</taxon>
        <taxon>Glycomycetales</taxon>
        <taxon>Glycomycetaceae</taxon>
        <taxon>Stackebrandtia</taxon>
    </lineage>
</organism>
<sequence>MEEIALEATGLSKHYRRTRALDNCTVRVPVGRVSALVGPNGAGKTTLMSLACGLRTPTAGEVSVLGQRPDNKGMPDGVAFLSQDKPLYRGFNVSEMLHAASKLNSDFDEDRARRLVADADVPLKAKVKTLSGGQRTRVALAIALGRRPRLIILDEPLADLDPLARKQVMQTLMSDVAEFGTTVVMSSHVLADLEEVCDHLVLLASGHVQLCDEVENLLDNHRLAVGPGIEGEPPFPRESIVEASRTRRETTLLLRQSTDDGPPDWDISSPSLEELVLAYMRTKEAAK</sequence>
<evidence type="ECO:0000256" key="1">
    <source>
        <dbReference type="ARBA" id="ARBA00022448"/>
    </source>
</evidence>
<evidence type="ECO:0000313" key="5">
    <source>
        <dbReference type="EMBL" id="ADD41918.1"/>
    </source>
</evidence>
<dbReference type="Gene3D" id="3.40.50.300">
    <property type="entry name" value="P-loop containing nucleotide triphosphate hydrolases"/>
    <property type="match status" value="1"/>
</dbReference>
<dbReference type="PROSITE" id="PS50893">
    <property type="entry name" value="ABC_TRANSPORTER_2"/>
    <property type="match status" value="1"/>
</dbReference>